<dbReference type="PANTHER" id="PTHR45663:SF11">
    <property type="entry name" value="GEO12009P1"/>
    <property type="match status" value="1"/>
</dbReference>
<comment type="similarity">
    <text evidence="1">Belongs to the thioredoxin family.</text>
</comment>
<dbReference type="EMBL" id="PNIQ01000965">
    <property type="protein sequence ID" value="PMP74951.1"/>
    <property type="molecule type" value="Genomic_DNA"/>
</dbReference>
<name>A0A2J6WVK2_9CHLR</name>
<accession>A0A2J6WVK2</accession>
<keyword evidence="3" id="KW-1133">Transmembrane helix</keyword>
<dbReference type="CDD" id="cd02947">
    <property type="entry name" value="TRX_family"/>
    <property type="match status" value="1"/>
</dbReference>
<keyword evidence="3" id="KW-0812">Transmembrane</keyword>
<dbReference type="InterPro" id="IPR013766">
    <property type="entry name" value="Thioredoxin_domain"/>
</dbReference>
<evidence type="ECO:0000259" key="4">
    <source>
        <dbReference type="PROSITE" id="PS51352"/>
    </source>
</evidence>
<dbReference type="GO" id="GO:0045454">
    <property type="term" value="P:cell redox homeostasis"/>
    <property type="evidence" value="ECO:0007669"/>
    <property type="project" value="TreeGrafter"/>
</dbReference>
<evidence type="ECO:0000256" key="3">
    <source>
        <dbReference type="SAM" id="Phobius"/>
    </source>
</evidence>
<feature type="transmembrane region" description="Helical" evidence="3">
    <location>
        <begin position="118"/>
        <end position="146"/>
    </location>
</feature>
<feature type="domain" description="Thioredoxin" evidence="4">
    <location>
        <begin position="1"/>
        <end position="102"/>
    </location>
</feature>
<dbReference type="AlphaFoldDB" id="A0A2J6WVK2"/>
<dbReference type="Pfam" id="PF11127">
    <property type="entry name" value="YgaP-like_TM"/>
    <property type="match status" value="1"/>
</dbReference>
<keyword evidence="3" id="KW-0472">Membrane</keyword>
<dbReference type="Gene3D" id="3.40.30.10">
    <property type="entry name" value="Glutaredoxin"/>
    <property type="match status" value="1"/>
</dbReference>
<proteinExistence type="inferred from homology"/>
<evidence type="ECO:0000256" key="1">
    <source>
        <dbReference type="ARBA" id="ARBA00008987"/>
    </source>
</evidence>
<dbReference type="SUPFAM" id="SSF52833">
    <property type="entry name" value="Thioredoxin-like"/>
    <property type="match status" value="1"/>
</dbReference>
<organism evidence="5 6">
    <name type="scientific">Chloroflexus aggregans</name>
    <dbReference type="NCBI Taxonomy" id="152260"/>
    <lineage>
        <taxon>Bacteria</taxon>
        <taxon>Bacillati</taxon>
        <taxon>Chloroflexota</taxon>
        <taxon>Chloroflexia</taxon>
        <taxon>Chloroflexales</taxon>
        <taxon>Chloroflexineae</taxon>
        <taxon>Chloroflexaceae</taxon>
        <taxon>Chloroflexus</taxon>
    </lineage>
</organism>
<dbReference type="InterPro" id="IPR036249">
    <property type="entry name" value="Thioredoxin-like_sf"/>
</dbReference>
<dbReference type="InterPro" id="IPR021309">
    <property type="entry name" value="YgaP-like_TM"/>
</dbReference>
<dbReference type="PROSITE" id="PS51352">
    <property type="entry name" value="THIOREDOXIN_2"/>
    <property type="match status" value="1"/>
</dbReference>
<dbReference type="Pfam" id="PF00085">
    <property type="entry name" value="Thioredoxin"/>
    <property type="match status" value="1"/>
</dbReference>
<evidence type="ECO:0000313" key="5">
    <source>
        <dbReference type="EMBL" id="PMP74951.1"/>
    </source>
</evidence>
<reference evidence="5 6" key="1">
    <citation type="submission" date="2018-01" db="EMBL/GenBank/DDBJ databases">
        <title>Metagenomic assembled genomes from two thermal pools in the Uzon Caldera, Kamchatka, Russia.</title>
        <authorList>
            <person name="Wilkins L."/>
            <person name="Ettinger C."/>
        </authorList>
    </citation>
    <scope>NUCLEOTIDE SEQUENCE [LARGE SCALE GENOMIC DNA]</scope>
    <source>
        <strain evidence="5">ZAV-02</strain>
    </source>
</reference>
<evidence type="ECO:0000313" key="6">
    <source>
        <dbReference type="Proteomes" id="UP000243376"/>
    </source>
</evidence>
<sequence length="176" mass="20333">MKMTEYQNHLRTYTQPVVVDVWAPWCMPCRVTRPILKRLAQEYQGRVALWEVNAEEHPDLLRELRIYGIPTLIAYRDGQEVTRQLGAKSEAELRSLFQHLAEGKTPPRLQPLERLLRIVIALVLVGLVWFGVGGWPLLVLAGLIFFSAVYDRCPIWKAVTSWVRDVTAKRSTRRTP</sequence>
<keyword evidence="2" id="KW-0676">Redox-active center</keyword>
<gene>
    <name evidence="5" type="ORF">C0184_14450</name>
</gene>
<dbReference type="GO" id="GO:0015035">
    <property type="term" value="F:protein-disulfide reductase activity"/>
    <property type="evidence" value="ECO:0007669"/>
    <property type="project" value="TreeGrafter"/>
</dbReference>
<comment type="caution">
    <text evidence="5">The sequence shown here is derived from an EMBL/GenBank/DDBJ whole genome shotgun (WGS) entry which is preliminary data.</text>
</comment>
<dbReference type="PANTHER" id="PTHR45663">
    <property type="entry name" value="GEO12009P1"/>
    <property type="match status" value="1"/>
</dbReference>
<dbReference type="GO" id="GO:0005829">
    <property type="term" value="C:cytosol"/>
    <property type="evidence" value="ECO:0007669"/>
    <property type="project" value="TreeGrafter"/>
</dbReference>
<protein>
    <recommendedName>
        <fullName evidence="4">Thioredoxin domain-containing protein</fullName>
    </recommendedName>
</protein>
<dbReference type="Proteomes" id="UP000243376">
    <property type="component" value="Unassembled WGS sequence"/>
</dbReference>
<evidence type="ECO:0000256" key="2">
    <source>
        <dbReference type="ARBA" id="ARBA00023284"/>
    </source>
</evidence>